<name>A0A6J7XGX3_9CAUD</name>
<reference evidence="4" key="1">
    <citation type="submission" date="2020-05" db="EMBL/GenBank/DDBJ databases">
        <authorList>
            <person name="Chiriac C."/>
            <person name="Salcher M."/>
            <person name="Ghai R."/>
            <person name="Kavagutti S V."/>
        </authorList>
    </citation>
    <scope>NUCLEOTIDE SEQUENCE</scope>
</reference>
<accession>A0A6J7XGX3</accession>
<evidence type="ECO:0000313" key="2">
    <source>
        <dbReference type="EMBL" id="CAB4197665.1"/>
    </source>
</evidence>
<dbReference type="EMBL" id="LR797268">
    <property type="protein sequence ID" value="CAB4197665.1"/>
    <property type="molecule type" value="Genomic_DNA"/>
</dbReference>
<dbReference type="EMBL" id="LR797374">
    <property type="protein sequence ID" value="CAB4211414.1"/>
    <property type="molecule type" value="Genomic_DNA"/>
</dbReference>
<dbReference type="EMBL" id="LR798376">
    <property type="protein sequence ID" value="CAB5227136.1"/>
    <property type="molecule type" value="Genomic_DNA"/>
</dbReference>
<sequence>MSATSCRNCTYSTHSGSFTPDLVCKVAGSPAHADVYRGVCARSSRSLSENAMFDARCLKLAVACSTYVSEAIA</sequence>
<gene>
    <name evidence="1" type="ORF">UFOVP1077_37</name>
    <name evidence="2" type="ORF">UFOVP1316_25</name>
    <name evidence="3" type="ORF">UFOVP1428_34</name>
    <name evidence="4" type="ORF">UFOVP1526_10</name>
</gene>
<evidence type="ECO:0000313" key="1">
    <source>
        <dbReference type="EMBL" id="CAB4183075.1"/>
    </source>
</evidence>
<evidence type="ECO:0000313" key="3">
    <source>
        <dbReference type="EMBL" id="CAB4211414.1"/>
    </source>
</evidence>
<protein>
    <submittedName>
        <fullName evidence="4">Uncharacterized protein</fullName>
    </submittedName>
</protein>
<proteinExistence type="predicted"/>
<evidence type="ECO:0000313" key="4">
    <source>
        <dbReference type="EMBL" id="CAB5227136.1"/>
    </source>
</evidence>
<organism evidence="4">
    <name type="scientific">uncultured Caudovirales phage</name>
    <dbReference type="NCBI Taxonomy" id="2100421"/>
    <lineage>
        <taxon>Viruses</taxon>
        <taxon>Duplodnaviria</taxon>
        <taxon>Heunggongvirae</taxon>
        <taxon>Uroviricota</taxon>
        <taxon>Caudoviricetes</taxon>
        <taxon>Peduoviridae</taxon>
        <taxon>Maltschvirus</taxon>
        <taxon>Maltschvirus maltsch</taxon>
    </lineage>
</organism>
<dbReference type="EMBL" id="LR797030">
    <property type="protein sequence ID" value="CAB4183075.1"/>
    <property type="molecule type" value="Genomic_DNA"/>
</dbReference>